<protein>
    <submittedName>
        <fullName evidence="2">Selenocysteine lyase/cysteine desulfurase</fullName>
    </submittedName>
</protein>
<dbReference type="RefSeq" id="WP_183295656.1">
    <property type="nucleotide sequence ID" value="NZ_JACHVX010000002.1"/>
</dbReference>
<dbReference type="InterPro" id="IPR000192">
    <property type="entry name" value="Aminotrans_V_dom"/>
</dbReference>
<organism evidence="2 3">
    <name type="scientific">Cellulomonas cellasea</name>
    <dbReference type="NCBI Taxonomy" id="43670"/>
    <lineage>
        <taxon>Bacteria</taxon>
        <taxon>Bacillati</taxon>
        <taxon>Actinomycetota</taxon>
        <taxon>Actinomycetes</taxon>
        <taxon>Micrococcales</taxon>
        <taxon>Cellulomonadaceae</taxon>
        <taxon>Cellulomonas</taxon>
    </lineage>
</organism>
<evidence type="ECO:0000313" key="3">
    <source>
        <dbReference type="Proteomes" id="UP000518206"/>
    </source>
</evidence>
<dbReference type="PANTHER" id="PTHR43586:SF21">
    <property type="entry name" value="PYRIDOXAL PHOSPHATE (PLP)-DEPENDENT ASPARTATE AMINOTRANSFERASE SUPERFAMILY"/>
    <property type="match status" value="1"/>
</dbReference>
<reference evidence="2 3" key="1">
    <citation type="submission" date="2020-08" db="EMBL/GenBank/DDBJ databases">
        <title>The Agave Microbiome: Exploring the role of microbial communities in plant adaptations to desert environments.</title>
        <authorList>
            <person name="Partida-Martinez L.P."/>
        </authorList>
    </citation>
    <scope>NUCLEOTIDE SEQUENCE [LARGE SCALE GENOMIC DNA]</scope>
    <source>
        <strain evidence="2 3">RAS26</strain>
    </source>
</reference>
<dbReference type="SUPFAM" id="SSF53383">
    <property type="entry name" value="PLP-dependent transferases"/>
    <property type="match status" value="1"/>
</dbReference>
<dbReference type="PANTHER" id="PTHR43586">
    <property type="entry name" value="CYSTEINE DESULFURASE"/>
    <property type="match status" value="1"/>
</dbReference>
<accession>A0A7W4UFV5</accession>
<dbReference type="Gene3D" id="3.40.640.10">
    <property type="entry name" value="Type I PLP-dependent aspartate aminotransferase-like (Major domain)"/>
    <property type="match status" value="1"/>
</dbReference>
<dbReference type="AlphaFoldDB" id="A0A7W4UFV5"/>
<dbReference type="InterPro" id="IPR015422">
    <property type="entry name" value="PyrdxlP-dep_Trfase_small"/>
</dbReference>
<comment type="caution">
    <text evidence="2">The sequence shown here is derived from an EMBL/GenBank/DDBJ whole genome shotgun (WGS) entry which is preliminary data.</text>
</comment>
<dbReference type="GO" id="GO:0016829">
    <property type="term" value="F:lyase activity"/>
    <property type="evidence" value="ECO:0007669"/>
    <property type="project" value="UniProtKB-KW"/>
</dbReference>
<dbReference type="Proteomes" id="UP000518206">
    <property type="component" value="Unassembled WGS sequence"/>
</dbReference>
<evidence type="ECO:0000259" key="1">
    <source>
        <dbReference type="Pfam" id="PF00266"/>
    </source>
</evidence>
<evidence type="ECO:0000313" key="2">
    <source>
        <dbReference type="EMBL" id="MBB2922803.1"/>
    </source>
</evidence>
<dbReference type="Pfam" id="PF00266">
    <property type="entry name" value="Aminotran_5"/>
    <property type="match status" value="1"/>
</dbReference>
<name>A0A7W4UFV5_9CELL</name>
<proteinExistence type="predicted"/>
<gene>
    <name evidence="2" type="ORF">FHR80_001715</name>
</gene>
<sequence>MPLTTTALADLRDAFAPVTGYLDAATLGLPPRASADALREALDAWQSGRADAAAYDAAVRRSRAAYARLVGVPVEHVAIGSQASSLVGVVAAALPDGAEVVVVDGDFTSVVFPFLAHADRGVRVRHVPLDRLAEEVRPGTDLVAFSLVQSRDGRVADADAVRAAADAVGARTLCDTTQAAGWFPVDAARFDVTVCSAYKWLCGPRGAAFLTVRPEVAATLRPVHAGWYAGADVWSSVYGPEMTLAPDARRFDVSPAWLCWVGLAPALELLAGVDPREVRAHDAGLADALRARLGLEPTGSAIVALPDATGTLRTRLAEHGVRAAGRGGGVRLAFHVWCTEADVERAAEVVAQAQAGRTFDA</sequence>
<reference evidence="2 3" key="2">
    <citation type="submission" date="2020-08" db="EMBL/GenBank/DDBJ databases">
        <authorList>
            <person name="Partida-Martinez L."/>
            <person name="Huntemann M."/>
            <person name="Clum A."/>
            <person name="Wang J."/>
            <person name="Palaniappan K."/>
            <person name="Ritter S."/>
            <person name="Chen I.-M."/>
            <person name="Stamatis D."/>
            <person name="Reddy T."/>
            <person name="O'Malley R."/>
            <person name="Daum C."/>
            <person name="Shapiro N."/>
            <person name="Ivanova N."/>
            <person name="Kyrpides N."/>
            <person name="Woyke T."/>
        </authorList>
    </citation>
    <scope>NUCLEOTIDE SEQUENCE [LARGE SCALE GENOMIC DNA]</scope>
    <source>
        <strain evidence="2 3">RAS26</strain>
    </source>
</reference>
<dbReference type="EMBL" id="JACHVX010000002">
    <property type="protein sequence ID" value="MBB2922803.1"/>
    <property type="molecule type" value="Genomic_DNA"/>
</dbReference>
<dbReference type="InterPro" id="IPR015421">
    <property type="entry name" value="PyrdxlP-dep_Trfase_major"/>
</dbReference>
<keyword evidence="2" id="KW-0456">Lyase</keyword>
<dbReference type="Gene3D" id="3.90.1150.10">
    <property type="entry name" value="Aspartate Aminotransferase, domain 1"/>
    <property type="match status" value="1"/>
</dbReference>
<feature type="domain" description="Aminotransferase class V" evidence="1">
    <location>
        <begin position="57"/>
        <end position="294"/>
    </location>
</feature>
<dbReference type="InterPro" id="IPR015424">
    <property type="entry name" value="PyrdxlP-dep_Trfase"/>
</dbReference>